<reference evidence="1 2" key="1">
    <citation type="journal article" date="2012" name="Genome Res.">
        <title>Genomic basis of endosymbiont-conferred protection against an insect parasitoid.</title>
        <authorList>
            <person name="Hansen A.K."/>
            <person name="Vorburger C."/>
            <person name="Moran N.A."/>
        </authorList>
    </citation>
    <scope>NUCLEOTIDE SEQUENCE [LARGE SCALE GENOMIC DNA]</scope>
    <source>
        <strain evidence="2">R5.15</strain>
    </source>
</reference>
<comment type="caution">
    <text evidence="1">The sequence shown here is derived from an EMBL/GenBank/DDBJ whole genome shotgun (WGS) entry which is preliminary data.</text>
</comment>
<accession>G2GXR0</accession>
<gene>
    <name evidence="1" type="ORF">Rin_00005530</name>
</gene>
<dbReference type="EMBL" id="AGCA01000120">
    <property type="protein sequence ID" value="EGY29467.1"/>
    <property type="molecule type" value="Genomic_DNA"/>
</dbReference>
<dbReference type="Proteomes" id="UP000004116">
    <property type="component" value="Unassembled WGS sequence"/>
</dbReference>
<proteinExistence type="predicted"/>
<organism evidence="1 2">
    <name type="scientific">Candidatus Regiella insecticola 5.15</name>
    <dbReference type="NCBI Taxonomy" id="1005043"/>
    <lineage>
        <taxon>Bacteria</taxon>
        <taxon>Pseudomonadati</taxon>
        <taxon>Pseudomonadota</taxon>
        <taxon>Gammaproteobacteria</taxon>
        <taxon>Enterobacterales</taxon>
        <taxon>Enterobacteriaceae</taxon>
        <taxon>aphid secondary symbionts</taxon>
        <taxon>Candidatus Regiella</taxon>
    </lineage>
</organism>
<dbReference type="AlphaFoldDB" id="G2GXR0"/>
<evidence type="ECO:0000313" key="2">
    <source>
        <dbReference type="Proteomes" id="UP000004116"/>
    </source>
</evidence>
<evidence type="ECO:0000313" key="1">
    <source>
        <dbReference type="EMBL" id="EGY29467.1"/>
    </source>
</evidence>
<protein>
    <submittedName>
        <fullName evidence="1">Uncharacterized protein</fullName>
    </submittedName>
</protein>
<keyword evidence="2" id="KW-1185">Reference proteome</keyword>
<sequence length="53" mass="6060">MQKNLFFTITMLTLINTAYATIDNKKVLSNNNNKIVSRINSCSDVKDIQRKVV</sequence>
<name>G2GXR0_9ENTR</name>